<comment type="subcellular location">
    <subcellularLocation>
        <location evidence="1">Membrane</location>
        <topology evidence="1">Multi-pass membrane protein</topology>
    </subcellularLocation>
</comment>
<dbReference type="PROSITE" id="PS50850">
    <property type="entry name" value="MFS"/>
    <property type="match status" value="1"/>
</dbReference>
<dbReference type="Gene3D" id="1.20.1250.20">
    <property type="entry name" value="MFS general substrate transporter like domains"/>
    <property type="match status" value="2"/>
</dbReference>
<keyword evidence="3 7" id="KW-0812">Transmembrane</keyword>
<gene>
    <name evidence="9" type="ORF">OS493_014634</name>
</gene>
<dbReference type="SUPFAM" id="SSF103473">
    <property type="entry name" value="MFS general substrate transporter"/>
    <property type="match status" value="1"/>
</dbReference>
<evidence type="ECO:0000256" key="1">
    <source>
        <dbReference type="ARBA" id="ARBA00004141"/>
    </source>
</evidence>
<keyword evidence="10" id="KW-1185">Reference proteome</keyword>
<organism evidence="9 10">
    <name type="scientific">Desmophyllum pertusum</name>
    <dbReference type="NCBI Taxonomy" id="174260"/>
    <lineage>
        <taxon>Eukaryota</taxon>
        <taxon>Metazoa</taxon>
        <taxon>Cnidaria</taxon>
        <taxon>Anthozoa</taxon>
        <taxon>Hexacorallia</taxon>
        <taxon>Scleractinia</taxon>
        <taxon>Caryophylliina</taxon>
        <taxon>Caryophylliidae</taxon>
        <taxon>Desmophyllum</taxon>
    </lineage>
</organism>
<reference evidence="9" key="1">
    <citation type="submission" date="2023-01" db="EMBL/GenBank/DDBJ databases">
        <title>Genome assembly of the deep-sea coral Lophelia pertusa.</title>
        <authorList>
            <person name="Herrera S."/>
            <person name="Cordes E."/>
        </authorList>
    </citation>
    <scope>NUCLEOTIDE SEQUENCE</scope>
    <source>
        <strain evidence="9">USNM1676648</strain>
        <tissue evidence="9">Polyp</tissue>
    </source>
</reference>
<dbReference type="InterPro" id="IPR011701">
    <property type="entry name" value="MFS"/>
</dbReference>
<dbReference type="InterPro" id="IPR036259">
    <property type="entry name" value="MFS_trans_sf"/>
</dbReference>
<protein>
    <recommendedName>
        <fullName evidence="8">Major facilitator superfamily (MFS) profile domain-containing protein</fullName>
    </recommendedName>
</protein>
<dbReference type="InterPro" id="IPR050930">
    <property type="entry name" value="MFS_Vesicular_Transporter"/>
</dbReference>
<evidence type="ECO:0000256" key="2">
    <source>
        <dbReference type="ARBA" id="ARBA00022448"/>
    </source>
</evidence>
<feature type="transmembrane region" description="Helical" evidence="7">
    <location>
        <begin position="191"/>
        <end position="214"/>
    </location>
</feature>
<evidence type="ECO:0000256" key="5">
    <source>
        <dbReference type="ARBA" id="ARBA00023136"/>
    </source>
</evidence>
<dbReference type="Pfam" id="PF07690">
    <property type="entry name" value="MFS_1"/>
    <property type="match status" value="2"/>
</dbReference>
<evidence type="ECO:0000256" key="6">
    <source>
        <dbReference type="SAM" id="MobiDB-lite"/>
    </source>
</evidence>
<evidence type="ECO:0000313" key="10">
    <source>
        <dbReference type="Proteomes" id="UP001163046"/>
    </source>
</evidence>
<evidence type="ECO:0000256" key="4">
    <source>
        <dbReference type="ARBA" id="ARBA00022989"/>
    </source>
</evidence>
<feature type="transmembrane region" description="Helical" evidence="7">
    <location>
        <begin position="277"/>
        <end position="297"/>
    </location>
</feature>
<dbReference type="Proteomes" id="UP001163046">
    <property type="component" value="Unassembled WGS sequence"/>
</dbReference>
<feature type="transmembrane region" description="Helical" evidence="7">
    <location>
        <begin position="367"/>
        <end position="390"/>
    </location>
</feature>
<dbReference type="OrthoDB" id="446368at2759"/>
<dbReference type="EMBL" id="MU827784">
    <property type="protein sequence ID" value="KAJ7334324.1"/>
    <property type="molecule type" value="Genomic_DNA"/>
</dbReference>
<sequence>MEQKDRIPNSDSNEPDSFDGRSNMTEKAEINLSDPHEHSSSSEKETSQSVSCTPRKVVTLASLCLIAAIQFEALSMIAPFYPREAAAKGVSTPVVGLLFGTYPFTSFIFAPPLGFMIAKYGPKSVLFVGVLLGGTAVILFGFCGRISGTAAFVVLSFLLRSISAIGGAASETSAMSILIAEFPDNLGMASGFVETFIGVGMSLGPVLGGALYSAGGFQLPFFVIGSSMLVPIPVLFYVFSSKAGCCVTGGIMFTFVEPVLGPHLEKTMNQNTTQIGMVFLVNAATYAIVTPLAGWIGDKTGDRNFHFAVNACAASDLTFTYRSVWLAYVAMLVNGFSWAWFLVQLVPQLVQIIRDEGIPDNSATSAVVASIFNFMFYLGATIGPTLAGILDEHIGFQWTMVVASSISFAQAVILIAFTLLEETEVGSVKYHPLPEDEELAMSDSMHE</sequence>
<proteinExistence type="predicted"/>
<feature type="region of interest" description="Disordered" evidence="6">
    <location>
        <begin position="1"/>
        <end position="48"/>
    </location>
</feature>
<evidence type="ECO:0000313" key="9">
    <source>
        <dbReference type="EMBL" id="KAJ7334324.1"/>
    </source>
</evidence>
<comment type="caution">
    <text evidence="9">The sequence shown here is derived from an EMBL/GenBank/DDBJ whole genome shotgun (WGS) entry which is preliminary data.</text>
</comment>
<dbReference type="GO" id="GO:0022857">
    <property type="term" value="F:transmembrane transporter activity"/>
    <property type="evidence" value="ECO:0007669"/>
    <property type="project" value="InterPro"/>
</dbReference>
<keyword evidence="5 7" id="KW-0472">Membrane</keyword>
<dbReference type="AlphaFoldDB" id="A0A9X0CEN6"/>
<dbReference type="InterPro" id="IPR020846">
    <property type="entry name" value="MFS_dom"/>
</dbReference>
<feature type="domain" description="Major facilitator superfamily (MFS) profile" evidence="8">
    <location>
        <begin position="56"/>
        <end position="447"/>
    </location>
</feature>
<feature type="transmembrane region" description="Helical" evidence="7">
    <location>
        <begin position="57"/>
        <end position="82"/>
    </location>
</feature>
<dbReference type="PANTHER" id="PTHR23506:SF26">
    <property type="entry name" value="MFS-TYPE TRANSPORTER SLC18B1"/>
    <property type="match status" value="1"/>
</dbReference>
<keyword evidence="2" id="KW-0813">Transport</keyword>
<accession>A0A9X0CEN6</accession>
<evidence type="ECO:0000259" key="8">
    <source>
        <dbReference type="PROSITE" id="PS50850"/>
    </source>
</evidence>
<feature type="compositionally biased region" description="Basic and acidic residues" evidence="6">
    <location>
        <begin position="24"/>
        <end position="46"/>
    </location>
</feature>
<feature type="transmembrane region" description="Helical" evidence="7">
    <location>
        <begin position="325"/>
        <end position="346"/>
    </location>
</feature>
<dbReference type="PANTHER" id="PTHR23506">
    <property type="entry name" value="GH10249P"/>
    <property type="match status" value="1"/>
</dbReference>
<feature type="transmembrane region" description="Helical" evidence="7">
    <location>
        <begin position="94"/>
        <end position="118"/>
    </location>
</feature>
<name>A0A9X0CEN6_9CNID</name>
<dbReference type="GO" id="GO:0016020">
    <property type="term" value="C:membrane"/>
    <property type="evidence" value="ECO:0007669"/>
    <property type="project" value="UniProtKB-SubCell"/>
</dbReference>
<feature type="transmembrane region" description="Helical" evidence="7">
    <location>
        <begin position="396"/>
        <end position="420"/>
    </location>
</feature>
<evidence type="ECO:0000256" key="3">
    <source>
        <dbReference type="ARBA" id="ARBA00022692"/>
    </source>
</evidence>
<keyword evidence="4 7" id="KW-1133">Transmembrane helix</keyword>
<evidence type="ECO:0000256" key="7">
    <source>
        <dbReference type="SAM" id="Phobius"/>
    </source>
</evidence>
<feature type="transmembrane region" description="Helical" evidence="7">
    <location>
        <begin position="125"/>
        <end position="142"/>
    </location>
</feature>